<sequence length="125" mass="13272">MNSELISAVVGAVLVAWAAYSALRATWSATRMRLLGGLIAAAAFVLLIRLISSFGGWTDWFVYAWLAAMVVCAAAVFRTVLVWPDLPRRAAEAKARRAEVATIGIESVLTLLIAGALVIPGLMLG</sequence>
<dbReference type="AlphaFoldDB" id="A0A2H1I8P0"/>
<feature type="transmembrane region" description="Helical" evidence="1">
    <location>
        <begin position="6"/>
        <end position="23"/>
    </location>
</feature>
<reference evidence="2 3" key="1">
    <citation type="submission" date="2017-03" db="EMBL/GenBank/DDBJ databases">
        <authorList>
            <person name="Afonso C.L."/>
            <person name="Miller P.J."/>
            <person name="Scott M.A."/>
            <person name="Spackman E."/>
            <person name="Goraichik I."/>
            <person name="Dimitrov K.M."/>
            <person name="Suarez D.L."/>
            <person name="Swayne D.E."/>
        </authorList>
    </citation>
    <scope>NUCLEOTIDE SEQUENCE [LARGE SCALE GENOMIC DNA]</scope>
    <source>
        <strain evidence="2 3">Mu101</strain>
    </source>
</reference>
<feature type="transmembrane region" description="Helical" evidence="1">
    <location>
        <begin position="60"/>
        <end position="83"/>
    </location>
</feature>
<name>A0A2H1I8P0_BRELN</name>
<keyword evidence="1" id="KW-1133">Transmembrane helix</keyword>
<feature type="transmembrane region" description="Helical" evidence="1">
    <location>
        <begin position="103"/>
        <end position="124"/>
    </location>
</feature>
<dbReference type="RefSeq" id="WP_101554438.1">
    <property type="nucleotide sequence ID" value="NZ_FXZA01000002.1"/>
</dbReference>
<evidence type="ECO:0000256" key="1">
    <source>
        <dbReference type="SAM" id="Phobius"/>
    </source>
</evidence>
<evidence type="ECO:0000313" key="3">
    <source>
        <dbReference type="Proteomes" id="UP000234498"/>
    </source>
</evidence>
<protein>
    <submittedName>
        <fullName evidence="2">Uncharacterized protein</fullName>
    </submittedName>
</protein>
<accession>A0A2H1I8P0</accession>
<dbReference type="OrthoDB" id="4804580at2"/>
<dbReference type="EMBL" id="FXZA01000002">
    <property type="protein sequence ID" value="SMX71412.1"/>
    <property type="molecule type" value="Genomic_DNA"/>
</dbReference>
<proteinExistence type="predicted"/>
<gene>
    <name evidence="2" type="ORF">BLIN101_00957</name>
</gene>
<organism evidence="2 3">
    <name type="scientific">Brevibacterium linens</name>
    <dbReference type="NCBI Taxonomy" id="1703"/>
    <lineage>
        <taxon>Bacteria</taxon>
        <taxon>Bacillati</taxon>
        <taxon>Actinomycetota</taxon>
        <taxon>Actinomycetes</taxon>
        <taxon>Micrococcales</taxon>
        <taxon>Brevibacteriaceae</taxon>
        <taxon>Brevibacterium</taxon>
    </lineage>
</organism>
<evidence type="ECO:0000313" key="2">
    <source>
        <dbReference type="EMBL" id="SMX71412.1"/>
    </source>
</evidence>
<dbReference type="Proteomes" id="UP000234498">
    <property type="component" value="Unassembled WGS sequence"/>
</dbReference>
<keyword evidence="1" id="KW-0472">Membrane</keyword>
<feature type="transmembrane region" description="Helical" evidence="1">
    <location>
        <begin position="35"/>
        <end position="54"/>
    </location>
</feature>
<keyword evidence="1" id="KW-0812">Transmembrane</keyword>